<keyword evidence="2 5" id="KW-0689">Ribosomal protein</keyword>
<dbReference type="FunFam" id="1.10.287.310:FF:000001">
    <property type="entry name" value="50S ribosomal protein L29"/>
    <property type="match status" value="1"/>
</dbReference>
<evidence type="ECO:0000256" key="5">
    <source>
        <dbReference type="HAMAP-Rule" id="MF_00374"/>
    </source>
</evidence>
<dbReference type="STRING" id="1776334.APZ16_05520"/>
<comment type="caution">
    <text evidence="6">The sequence shown here is derived from an EMBL/GenBank/DDBJ whole genome shotgun (WGS) entry which is preliminary data.</text>
</comment>
<evidence type="ECO:0000313" key="7">
    <source>
        <dbReference type="Proteomes" id="UP000074294"/>
    </source>
</evidence>
<evidence type="ECO:0000256" key="1">
    <source>
        <dbReference type="ARBA" id="ARBA00009254"/>
    </source>
</evidence>
<dbReference type="Gene3D" id="1.10.287.310">
    <property type="match status" value="1"/>
</dbReference>
<dbReference type="AlphaFoldDB" id="A0A147JU88"/>
<name>A0A147JU88_HADYE</name>
<dbReference type="GO" id="GO:0003735">
    <property type="term" value="F:structural constituent of ribosome"/>
    <property type="evidence" value="ECO:0007669"/>
    <property type="project" value="InterPro"/>
</dbReference>
<dbReference type="Proteomes" id="UP000074294">
    <property type="component" value="Unassembled WGS sequence"/>
</dbReference>
<evidence type="ECO:0000256" key="4">
    <source>
        <dbReference type="ARBA" id="ARBA00035204"/>
    </source>
</evidence>
<dbReference type="SUPFAM" id="SSF46561">
    <property type="entry name" value="Ribosomal protein L29 (L29p)"/>
    <property type="match status" value="1"/>
</dbReference>
<reference evidence="6 7" key="1">
    <citation type="journal article" date="2016" name="Nat. Microbiol.">
        <title>Genomic inference of the metabolism of cosmopolitan subsurface Archaea, Hadesarchaea.</title>
        <authorList>
            <person name="Baker B.J."/>
            <person name="Saw J.H."/>
            <person name="Lind A.E."/>
            <person name="Lazar C.S."/>
            <person name="Hinrichs K.-U."/>
            <person name="Teske A.P."/>
            <person name="Ettema T.J."/>
        </authorList>
    </citation>
    <scope>NUCLEOTIDE SEQUENCE [LARGE SCALE GENOMIC DNA]</scope>
</reference>
<gene>
    <name evidence="5" type="primary">rpl29</name>
    <name evidence="6" type="ORF">APZ16_05520</name>
</gene>
<dbReference type="PROSITE" id="PS00579">
    <property type="entry name" value="RIBOSOMAL_L29"/>
    <property type="match status" value="1"/>
</dbReference>
<keyword evidence="3 5" id="KW-0687">Ribonucleoprotein</keyword>
<evidence type="ECO:0000313" key="6">
    <source>
        <dbReference type="EMBL" id="KUO40078.1"/>
    </source>
</evidence>
<evidence type="ECO:0000256" key="3">
    <source>
        <dbReference type="ARBA" id="ARBA00023274"/>
    </source>
</evidence>
<organism evidence="6 7">
    <name type="scientific">Hadarchaeum yellowstonense</name>
    <dbReference type="NCBI Taxonomy" id="1776334"/>
    <lineage>
        <taxon>Archaea</taxon>
        <taxon>Methanobacteriati</taxon>
        <taxon>Candidatus Hadarchaeota</taxon>
        <taxon>Candidatus Hadarchaeia</taxon>
        <taxon>Candidatus Hadarchaeales</taxon>
        <taxon>Candidatus Hadarchaeaceae</taxon>
        <taxon>Candidatus Hadarchaeum</taxon>
    </lineage>
</organism>
<dbReference type="HAMAP" id="MF_00374">
    <property type="entry name" value="Ribosomal_uL29"/>
    <property type="match status" value="1"/>
</dbReference>
<dbReference type="InterPro" id="IPR050063">
    <property type="entry name" value="Ribosomal_protein_uL29"/>
</dbReference>
<evidence type="ECO:0000256" key="2">
    <source>
        <dbReference type="ARBA" id="ARBA00022980"/>
    </source>
</evidence>
<dbReference type="InterPro" id="IPR001854">
    <property type="entry name" value="Ribosomal_uL29"/>
</dbReference>
<dbReference type="EMBL" id="LQMQ01000049">
    <property type="protein sequence ID" value="KUO40078.1"/>
    <property type="molecule type" value="Genomic_DNA"/>
</dbReference>
<comment type="similarity">
    <text evidence="1 5">Belongs to the universal ribosomal protein uL29 family.</text>
</comment>
<proteinExistence type="inferred from homology"/>
<dbReference type="InterPro" id="IPR018254">
    <property type="entry name" value="Ribosomal_uL29_CS"/>
</dbReference>
<dbReference type="CDD" id="cd00427">
    <property type="entry name" value="Ribosomal_L29_HIP"/>
    <property type="match status" value="1"/>
</dbReference>
<dbReference type="Pfam" id="PF00831">
    <property type="entry name" value="Ribosomal_L29"/>
    <property type="match status" value="1"/>
</dbReference>
<accession>A0A147JU88</accession>
<dbReference type="GO" id="GO:0022625">
    <property type="term" value="C:cytosolic large ribosomal subunit"/>
    <property type="evidence" value="ECO:0007669"/>
    <property type="project" value="TreeGrafter"/>
</dbReference>
<dbReference type="GO" id="GO:0006412">
    <property type="term" value="P:translation"/>
    <property type="evidence" value="ECO:0007669"/>
    <property type="project" value="UniProtKB-UniRule"/>
</dbReference>
<dbReference type="NCBIfam" id="TIGR00012">
    <property type="entry name" value="L29"/>
    <property type="match status" value="1"/>
</dbReference>
<dbReference type="PANTHER" id="PTHR10916">
    <property type="entry name" value="60S RIBOSOMAL PROTEIN L35/50S RIBOSOMAL PROTEIN L29"/>
    <property type="match status" value="1"/>
</dbReference>
<sequence length="69" mass="7768">MAKLRPEEIRAMNPDEMMQKLRELRSELARARATAAAGGSLENPARIRELKRAIARILTIIREKQRGGG</sequence>
<protein>
    <recommendedName>
        <fullName evidence="4 5">Large ribosomal subunit protein uL29</fullName>
    </recommendedName>
</protein>
<dbReference type="PANTHER" id="PTHR10916:SF0">
    <property type="entry name" value="LARGE RIBOSOMAL SUBUNIT PROTEIN UL29C"/>
    <property type="match status" value="1"/>
</dbReference>
<dbReference type="InterPro" id="IPR036049">
    <property type="entry name" value="Ribosomal_uL29_sf"/>
</dbReference>